<comment type="caution">
    <text evidence="3">The sequence shown here is derived from an EMBL/GenBank/DDBJ whole genome shotgun (WGS) entry which is preliminary data.</text>
</comment>
<evidence type="ECO:0000256" key="1">
    <source>
        <dbReference type="SAM" id="MobiDB-lite"/>
    </source>
</evidence>
<feature type="region of interest" description="Disordered" evidence="1">
    <location>
        <begin position="250"/>
        <end position="290"/>
    </location>
</feature>
<gene>
    <name evidence="3" type="ORF">CkaCkLH20_05708</name>
</gene>
<organism evidence="3 4">
    <name type="scientific">Colletotrichum karsti</name>
    <dbReference type="NCBI Taxonomy" id="1095194"/>
    <lineage>
        <taxon>Eukaryota</taxon>
        <taxon>Fungi</taxon>
        <taxon>Dikarya</taxon>
        <taxon>Ascomycota</taxon>
        <taxon>Pezizomycotina</taxon>
        <taxon>Sordariomycetes</taxon>
        <taxon>Hypocreomycetidae</taxon>
        <taxon>Glomerellales</taxon>
        <taxon>Glomerellaceae</taxon>
        <taxon>Colletotrichum</taxon>
        <taxon>Colletotrichum boninense species complex</taxon>
    </lineage>
</organism>
<feature type="signal peptide" evidence="2">
    <location>
        <begin position="1"/>
        <end position="16"/>
    </location>
</feature>
<proteinExistence type="predicted"/>
<dbReference type="EMBL" id="JAATWM020000016">
    <property type="protein sequence ID" value="KAF9876862.1"/>
    <property type="molecule type" value="Genomic_DNA"/>
</dbReference>
<evidence type="ECO:0000313" key="3">
    <source>
        <dbReference type="EMBL" id="KAF9876862.1"/>
    </source>
</evidence>
<reference evidence="3" key="1">
    <citation type="submission" date="2020-03" db="EMBL/GenBank/DDBJ databases">
        <authorList>
            <person name="He L."/>
        </authorList>
    </citation>
    <scope>NUCLEOTIDE SEQUENCE</scope>
    <source>
        <strain evidence="3">CkLH20</strain>
    </source>
</reference>
<accession>A0A9P6I6X0</accession>
<sequence length="386" mass="43171">MKQAFIFPGLLATAMAAALPVGDLVPEFTDAPFDLAQLAVEAPLETLSSSDDLAVDAEYLFNSADAAADDTFDINVDGEAAWLKIQSDIAAELDLDQDAPAHAMKWSGLHMTTTTGDVKKEDGVRPGFPGSQWPVQRPSWWPGGNETIPDFHYGITADGICEYLQGAYWKVNELRRPAEQLSPEYVPWLVWNKGPYYYVLEGLREIEWVLLRIGYLLKTTSGFTEEEQFKIIRCHIQFAGYNYNNINPERVTPLPTGPGPVRENPVGPRQVDTSPAAPARTSTTAGAGPEPTRVVVVRPRPGSQGSLPPRPVPWQHRFGLKDLLTVILDKHDDLEYQTYALKRVERVIRNFGSSYELYHDQLLKVITNKKAHDYLMREEDPCYGLE</sequence>
<reference evidence="3" key="2">
    <citation type="submission" date="2020-11" db="EMBL/GenBank/DDBJ databases">
        <title>Whole genome sequencing of Colletotrichum sp.</title>
        <authorList>
            <person name="Li H."/>
        </authorList>
    </citation>
    <scope>NUCLEOTIDE SEQUENCE</scope>
    <source>
        <strain evidence="3">CkLH20</strain>
    </source>
</reference>
<evidence type="ECO:0000256" key="2">
    <source>
        <dbReference type="SAM" id="SignalP"/>
    </source>
</evidence>
<evidence type="ECO:0000313" key="4">
    <source>
        <dbReference type="Proteomes" id="UP000781932"/>
    </source>
</evidence>
<name>A0A9P6I6X0_9PEZI</name>
<dbReference type="RefSeq" id="XP_038746323.1">
    <property type="nucleotide sequence ID" value="XM_038888426.1"/>
</dbReference>
<feature type="compositionally biased region" description="Low complexity" evidence="1">
    <location>
        <begin position="273"/>
        <end position="290"/>
    </location>
</feature>
<dbReference type="Proteomes" id="UP000781932">
    <property type="component" value="Unassembled WGS sequence"/>
</dbReference>
<feature type="chain" id="PRO_5040452236" evidence="2">
    <location>
        <begin position="17"/>
        <end position="386"/>
    </location>
</feature>
<protein>
    <submittedName>
        <fullName evidence="3">Uncharacterized protein</fullName>
    </submittedName>
</protein>
<dbReference type="AlphaFoldDB" id="A0A9P6I6X0"/>
<keyword evidence="4" id="KW-1185">Reference proteome</keyword>
<dbReference type="OrthoDB" id="4850914at2759"/>
<dbReference type="GeneID" id="62161500"/>
<keyword evidence="2" id="KW-0732">Signal</keyword>